<evidence type="ECO:0000313" key="6">
    <source>
        <dbReference type="Proteomes" id="UP000199236"/>
    </source>
</evidence>
<dbReference type="PANTHER" id="PTHR46796:SF7">
    <property type="entry name" value="ARAC FAMILY TRANSCRIPTIONAL REGULATOR"/>
    <property type="match status" value="1"/>
</dbReference>
<dbReference type="EMBL" id="FOVR01000005">
    <property type="protein sequence ID" value="SFO40190.1"/>
    <property type="molecule type" value="Genomic_DNA"/>
</dbReference>
<sequence length="313" mass="34603">MYKTDLISDIFATLRIAGELYFRAQLSGPFAVAIPPSQRHIRFHIVLNGSCWLCLEGEEPVPLEKGDILLVPHGATQSIKAAPDLAPADLGGLIDSGALRDGVLRLGKEREKAALLCGFLHFDEEIEHPVLALLPSHLHLRPEDMATVPWMRSTLDLISLEANRGEQGMAAIVSRLIEVIFIQTIRQLAQTATDETKGFLRALSDKAIARSLSAIHAEPEKKWLVEDLAALAGQSRSAFARNFAEEVGQTPMDYLRSWRLTKARMLLTTTHLSMGEVASRCGYDCVPSFSRSFKRAFHIGPGSFRRRGLEDGH</sequence>
<accession>A0A1I5GWE3</accession>
<keyword evidence="1" id="KW-0805">Transcription regulation</keyword>
<evidence type="ECO:0000256" key="2">
    <source>
        <dbReference type="ARBA" id="ARBA00023125"/>
    </source>
</evidence>
<dbReference type="STRING" id="655353.SAMN04488056_105213"/>
<evidence type="ECO:0000256" key="3">
    <source>
        <dbReference type="ARBA" id="ARBA00023163"/>
    </source>
</evidence>
<evidence type="ECO:0000259" key="4">
    <source>
        <dbReference type="PROSITE" id="PS01124"/>
    </source>
</evidence>
<dbReference type="RefSeq" id="WP_210186735.1">
    <property type="nucleotide sequence ID" value="NZ_FOVR01000005.1"/>
</dbReference>
<dbReference type="Pfam" id="PF12852">
    <property type="entry name" value="Cupin_6"/>
    <property type="match status" value="1"/>
</dbReference>
<dbReference type="PANTHER" id="PTHR46796">
    <property type="entry name" value="HTH-TYPE TRANSCRIPTIONAL ACTIVATOR RHAS-RELATED"/>
    <property type="match status" value="1"/>
</dbReference>
<protein>
    <submittedName>
        <fullName evidence="5">AraC-type DNA-binding protein</fullName>
    </submittedName>
</protein>
<dbReference type="InterPro" id="IPR050204">
    <property type="entry name" value="AraC_XylS_family_regulators"/>
</dbReference>
<dbReference type="InterPro" id="IPR011051">
    <property type="entry name" value="RmlC_Cupin_sf"/>
</dbReference>
<dbReference type="Pfam" id="PF12833">
    <property type="entry name" value="HTH_18"/>
    <property type="match status" value="1"/>
</dbReference>
<dbReference type="InterPro" id="IPR018060">
    <property type="entry name" value="HTH_AraC"/>
</dbReference>
<dbReference type="SMART" id="SM00342">
    <property type="entry name" value="HTH_ARAC"/>
    <property type="match status" value="1"/>
</dbReference>
<dbReference type="SUPFAM" id="SSF46689">
    <property type="entry name" value="Homeodomain-like"/>
    <property type="match status" value="2"/>
</dbReference>
<evidence type="ECO:0000313" key="5">
    <source>
        <dbReference type="EMBL" id="SFO40190.1"/>
    </source>
</evidence>
<evidence type="ECO:0000256" key="1">
    <source>
        <dbReference type="ARBA" id="ARBA00023015"/>
    </source>
</evidence>
<gene>
    <name evidence="5" type="ORF">SAMN04488056_105213</name>
</gene>
<dbReference type="InterPro" id="IPR032783">
    <property type="entry name" value="AraC_lig"/>
</dbReference>
<keyword evidence="3" id="KW-0804">Transcription</keyword>
<reference evidence="5 6" key="1">
    <citation type="submission" date="2016-10" db="EMBL/GenBank/DDBJ databases">
        <authorList>
            <person name="de Groot N.N."/>
        </authorList>
    </citation>
    <scope>NUCLEOTIDE SEQUENCE [LARGE SCALE GENOMIC DNA]</scope>
    <source>
        <strain evidence="5 6">CGMCC 1.9157</strain>
    </source>
</reference>
<keyword evidence="2 5" id="KW-0238">DNA-binding</keyword>
<dbReference type="SUPFAM" id="SSF51182">
    <property type="entry name" value="RmlC-like cupins"/>
    <property type="match status" value="1"/>
</dbReference>
<dbReference type="InterPro" id="IPR009057">
    <property type="entry name" value="Homeodomain-like_sf"/>
</dbReference>
<dbReference type="GO" id="GO:0003700">
    <property type="term" value="F:DNA-binding transcription factor activity"/>
    <property type="evidence" value="ECO:0007669"/>
    <property type="project" value="InterPro"/>
</dbReference>
<proteinExistence type="predicted"/>
<dbReference type="PROSITE" id="PS01124">
    <property type="entry name" value="HTH_ARAC_FAMILY_2"/>
    <property type="match status" value="1"/>
</dbReference>
<keyword evidence="6" id="KW-1185">Reference proteome</keyword>
<dbReference type="Gene3D" id="1.10.10.60">
    <property type="entry name" value="Homeodomain-like"/>
    <property type="match status" value="2"/>
</dbReference>
<organism evidence="5 6">
    <name type="scientific">Cohaesibacter marisflavi</name>
    <dbReference type="NCBI Taxonomy" id="655353"/>
    <lineage>
        <taxon>Bacteria</taxon>
        <taxon>Pseudomonadati</taxon>
        <taxon>Pseudomonadota</taxon>
        <taxon>Alphaproteobacteria</taxon>
        <taxon>Hyphomicrobiales</taxon>
        <taxon>Cohaesibacteraceae</taxon>
    </lineage>
</organism>
<name>A0A1I5GWE3_9HYPH</name>
<dbReference type="GO" id="GO:0043565">
    <property type="term" value="F:sequence-specific DNA binding"/>
    <property type="evidence" value="ECO:0007669"/>
    <property type="project" value="InterPro"/>
</dbReference>
<dbReference type="AlphaFoldDB" id="A0A1I5GWE3"/>
<feature type="domain" description="HTH araC/xylS-type" evidence="4">
    <location>
        <begin position="209"/>
        <end position="307"/>
    </location>
</feature>
<dbReference type="Proteomes" id="UP000199236">
    <property type="component" value="Unassembled WGS sequence"/>
</dbReference>